<evidence type="ECO:0000313" key="5">
    <source>
        <dbReference type="Proteomes" id="UP000258309"/>
    </source>
</evidence>
<dbReference type="Proteomes" id="UP000258309">
    <property type="component" value="Unassembled WGS sequence"/>
</dbReference>
<name>A0A3E2H588_SCYLI</name>
<reference evidence="4 5" key="1">
    <citation type="submission" date="2018-05" db="EMBL/GenBank/DDBJ databases">
        <title>Draft genome sequence of Scytalidium lignicola DSM 105466, a ubiquitous saprotrophic fungus.</title>
        <authorList>
            <person name="Buettner E."/>
            <person name="Gebauer A.M."/>
            <person name="Hofrichter M."/>
            <person name="Liers C."/>
            <person name="Kellner H."/>
        </authorList>
    </citation>
    <scope>NUCLEOTIDE SEQUENCE [LARGE SCALE GENOMIC DNA]</scope>
    <source>
        <strain evidence="4 5">DSM 105466</strain>
    </source>
</reference>
<evidence type="ECO:0000256" key="1">
    <source>
        <dbReference type="ARBA" id="ARBA00009986"/>
    </source>
</evidence>
<dbReference type="Pfam" id="PF00171">
    <property type="entry name" value="Aldedh"/>
    <property type="match status" value="1"/>
</dbReference>
<dbReference type="InterPro" id="IPR016161">
    <property type="entry name" value="Ald_DH/histidinol_DH"/>
</dbReference>
<keyword evidence="5" id="KW-1185">Reference proteome</keyword>
<dbReference type="STRING" id="5539.A0A3E2H588"/>
<organism evidence="4 5">
    <name type="scientific">Scytalidium lignicola</name>
    <name type="common">Hyphomycete</name>
    <dbReference type="NCBI Taxonomy" id="5539"/>
    <lineage>
        <taxon>Eukaryota</taxon>
        <taxon>Fungi</taxon>
        <taxon>Dikarya</taxon>
        <taxon>Ascomycota</taxon>
        <taxon>Pezizomycotina</taxon>
        <taxon>Leotiomycetes</taxon>
        <taxon>Leotiomycetes incertae sedis</taxon>
        <taxon>Scytalidium</taxon>
    </lineage>
</organism>
<dbReference type="InterPro" id="IPR016162">
    <property type="entry name" value="Ald_DH_N"/>
</dbReference>
<accession>A0A3E2H588</accession>
<dbReference type="EMBL" id="NCSJ02000171">
    <property type="protein sequence ID" value="RFU28223.1"/>
    <property type="molecule type" value="Genomic_DNA"/>
</dbReference>
<dbReference type="AlphaFoldDB" id="A0A3E2H588"/>
<evidence type="ECO:0000259" key="3">
    <source>
        <dbReference type="Pfam" id="PF00171"/>
    </source>
</evidence>
<dbReference type="InterPro" id="IPR015590">
    <property type="entry name" value="Aldehyde_DH_dom"/>
</dbReference>
<protein>
    <recommendedName>
        <fullName evidence="3">Aldehyde dehydrogenase domain-containing protein</fullName>
    </recommendedName>
</protein>
<dbReference type="PANTHER" id="PTHR42986:SF1">
    <property type="entry name" value="BENZALDEHYDE DEHYDROGENASE YFMT"/>
    <property type="match status" value="1"/>
</dbReference>
<proteinExistence type="inferred from homology"/>
<dbReference type="InterPro" id="IPR016163">
    <property type="entry name" value="Ald_DH_C"/>
</dbReference>
<dbReference type="OrthoDB" id="310895at2759"/>
<dbReference type="SUPFAM" id="SSF53720">
    <property type="entry name" value="ALDH-like"/>
    <property type="match status" value="1"/>
</dbReference>
<feature type="non-terminal residue" evidence="4">
    <location>
        <position position="93"/>
    </location>
</feature>
<evidence type="ECO:0000313" key="4">
    <source>
        <dbReference type="EMBL" id="RFU28223.1"/>
    </source>
</evidence>
<feature type="non-terminal residue" evidence="4">
    <location>
        <position position="1"/>
    </location>
</feature>
<dbReference type="Gene3D" id="3.40.309.10">
    <property type="entry name" value="Aldehyde Dehydrogenase, Chain A, domain 2"/>
    <property type="match status" value="1"/>
</dbReference>
<gene>
    <name evidence="4" type="ORF">B7463_g8100</name>
</gene>
<dbReference type="PANTHER" id="PTHR42986">
    <property type="entry name" value="BENZALDEHYDE DEHYDROGENASE YFMT"/>
    <property type="match status" value="1"/>
</dbReference>
<comment type="caution">
    <text evidence="4">The sequence shown here is derived from an EMBL/GenBank/DDBJ whole genome shotgun (WGS) entry which is preliminary data.</text>
</comment>
<comment type="similarity">
    <text evidence="1">Belongs to the aldehyde dehydrogenase family.</text>
</comment>
<evidence type="ECO:0000256" key="2">
    <source>
        <dbReference type="ARBA" id="ARBA00023027"/>
    </source>
</evidence>
<dbReference type="GO" id="GO:0016620">
    <property type="term" value="F:oxidoreductase activity, acting on the aldehyde or oxo group of donors, NAD or NADP as acceptor"/>
    <property type="evidence" value="ECO:0007669"/>
    <property type="project" value="InterPro"/>
</dbReference>
<sequence>MSVITTETEEEAIKIANDTEYGLSGSIFSKNVANAIKLARKIETGACHINAMTLHDEPWLPHGGYKSSGFGRFGSQWGIDEFLQVKTITVMEG</sequence>
<dbReference type="Gene3D" id="3.40.605.10">
    <property type="entry name" value="Aldehyde Dehydrogenase, Chain A, domain 1"/>
    <property type="match status" value="1"/>
</dbReference>
<feature type="domain" description="Aldehyde dehydrogenase" evidence="3">
    <location>
        <begin position="1"/>
        <end position="88"/>
    </location>
</feature>
<keyword evidence="2" id="KW-0520">NAD</keyword>